<feature type="transmembrane region" description="Helical" evidence="9">
    <location>
        <begin position="197"/>
        <end position="217"/>
    </location>
</feature>
<dbReference type="PANTHER" id="PTHR30614:SF20">
    <property type="entry name" value="GLUTAMINE TRANSPORT SYSTEM PERMEASE PROTEIN GLNP"/>
    <property type="match status" value="1"/>
</dbReference>
<evidence type="ECO:0000313" key="11">
    <source>
        <dbReference type="EMBL" id="HHF98793.1"/>
    </source>
</evidence>
<evidence type="ECO:0000256" key="5">
    <source>
        <dbReference type="ARBA" id="ARBA00022692"/>
    </source>
</evidence>
<evidence type="ECO:0000259" key="10">
    <source>
        <dbReference type="PROSITE" id="PS50928"/>
    </source>
</evidence>
<dbReference type="Pfam" id="PF00528">
    <property type="entry name" value="BPD_transp_1"/>
    <property type="match status" value="1"/>
</dbReference>
<keyword evidence="7 9" id="KW-1133">Transmembrane helix</keyword>
<dbReference type="GO" id="GO:0022857">
    <property type="term" value="F:transmembrane transporter activity"/>
    <property type="evidence" value="ECO:0007669"/>
    <property type="project" value="InterPro"/>
</dbReference>
<dbReference type="AlphaFoldDB" id="A0A7V5HZH8"/>
<keyword evidence="8 9" id="KW-0472">Membrane</keyword>
<comment type="similarity">
    <text evidence="2">Belongs to the binding-protein-dependent transport system permease family. HisMQ subfamily.</text>
</comment>
<evidence type="ECO:0000256" key="6">
    <source>
        <dbReference type="ARBA" id="ARBA00022970"/>
    </source>
</evidence>
<dbReference type="InterPro" id="IPR000515">
    <property type="entry name" value="MetI-like"/>
</dbReference>
<feature type="domain" description="ABC transmembrane type-1" evidence="10">
    <location>
        <begin position="25"/>
        <end position="218"/>
    </location>
</feature>
<keyword evidence="5 9" id="KW-0812">Transmembrane</keyword>
<evidence type="ECO:0000256" key="7">
    <source>
        <dbReference type="ARBA" id="ARBA00022989"/>
    </source>
</evidence>
<protein>
    <submittedName>
        <fullName evidence="11">Amino acid ABC transporter permease</fullName>
    </submittedName>
</protein>
<evidence type="ECO:0000256" key="4">
    <source>
        <dbReference type="ARBA" id="ARBA00022475"/>
    </source>
</evidence>
<name>A0A7V5HZH8_UNCAE</name>
<reference evidence="11" key="1">
    <citation type="journal article" date="2020" name="mSystems">
        <title>Genome- and Community-Level Interaction Insights into Carbon Utilization and Element Cycling Functions of Hydrothermarchaeota in Hydrothermal Sediment.</title>
        <authorList>
            <person name="Zhou Z."/>
            <person name="Liu Y."/>
            <person name="Xu W."/>
            <person name="Pan J."/>
            <person name="Luo Z.H."/>
            <person name="Li M."/>
        </authorList>
    </citation>
    <scope>NUCLEOTIDE SEQUENCE [LARGE SCALE GENOMIC DNA]</scope>
    <source>
        <strain evidence="11">HyVt-92</strain>
    </source>
</reference>
<evidence type="ECO:0000256" key="1">
    <source>
        <dbReference type="ARBA" id="ARBA00004651"/>
    </source>
</evidence>
<dbReference type="InterPro" id="IPR010065">
    <property type="entry name" value="AA_ABC_transptr_permease_3TM"/>
</dbReference>
<keyword evidence="3 9" id="KW-0813">Transport</keyword>
<organism evidence="11">
    <name type="scientific">Aerophobetes bacterium</name>
    <dbReference type="NCBI Taxonomy" id="2030807"/>
    <lineage>
        <taxon>Bacteria</taxon>
        <taxon>Candidatus Aerophobota</taxon>
    </lineage>
</organism>
<dbReference type="GO" id="GO:0043190">
    <property type="term" value="C:ATP-binding cassette (ABC) transporter complex"/>
    <property type="evidence" value="ECO:0007669"/>
    <property type="project" value="InterPro"/>
</dbReference>
<evidence type="ECO:0000256" key="3">
    <source>
        <dbReference type="ARBA" id="ARBA00022448"/>
    </source>
</evidence>
<dbReference type="SUPFAM" id="SSF161098">
    <property type="entry name" value="MetI-like"/>
    <property type="match status" value="1"/>
</dbReference>
<dbReference type="PROSITE" id="PS50928">
    <property type="entry name" value="ABC_TM1"/>
    <property type="match status" value="1"/>
</dbReference>
<dbReference type="GO" id="GO:0006865">
    <property type="term" value="P:amino acid transport"/>
    <property type="evidence" value="ECO:0007669"/>
    <property type="project" value="UniProtKB-KW"/>
</dbReference>
<dbReference type="Proteomes" id="UP000886070">
    <property type="component" value="Unassembled WGS sequence"/>
</dbReference>
<gene>
    <name evidence="11" type="ORF">ENL39_04835</name>
</gene>
<dbReference type="CDD" id="cd06261">
    <property type="entry name" value="TM_PBP2"/>
    <property type="match status" value="1"/>
</dbReference>
<proteinExistence type="inferred from homology"/>
<keyword evidence="4" id="KW-1003">Cell membrane</keyword>
<dbReference type="InterPro" id="IPR035906">
    <property type="entry name" value="MetI-like_sf"/>
</dbReference>
<keyword evidence="6" id="KW-0029">Amino-acid transport</keyword>
<evidence type="ECO:0000256" key="2">
    <source>
        <dbReference type="ARBA" id="ARBA00010072"/>
    </source>
</evidence>
<evidence type="ECO:0000256" key="9">
    <source>
        <dbReference type="RuleBase" id="RU363032"/>
    </source>
</evidence>
<feature type="transmembrane region" description="Helical" evidence="9">
    <location>
        <begin position="146"/>
        <end position="168"/>
    </location>
</feature>
<dbReference type="InterPro" id="IPR043429">
    <property type="entry name" value="ArtM/GltK/GlnP/TcyL/YhdX-like"/>
</dbReference>
<comment type="subcellular location">
    <subcellularLocation>
        <location evidence="1 9">Cell membrane</location>
        <topology evidence="1 9">Multi-pass membrane protein</topology>
    </subcellularLocation>
</comment>
<dbReference type="NCBIfam" id="TIGR01726">
    <property type="entry name" value="HEQRo_perm_3TM"/>
    <property type="match status" value="1"/>
</dbReference>
<sequence length="232" mass="25577">MDISYIVRELTYIDLPGIKFMLKAALVTLGLSGAAIGIGSCIGAVVGWVRTFKIVKSNLFLWGLTAIYVDVIRGTPLLLQVYMWYYALPVLTGVETSVFLAGIGALCLYQGAYVSEAVRAGLEAIGKTQRWAGRSLGMSYWQTMRYIVFPQAIRIIIPPFIGICLGVIKDSSLVSTIGFIELARSAMIVGRRTLYPLPPWLLAAAIYFVICFPISRLSQKIEKKLRKGQKGE</sequence>
<comment type="caution">
    <text evidence="11">The sequence shown here is derived from an EMBL/GenBank/DDBJ whole genome shotgun (WGS) entry which is preliminary data.</text>
</comment>
<feature type="transmembrane region" description="Helical" evidence="9">
    <location>
        <begin position="85"/>
        <end position="109"/>
    </location>
</feature>
<evidence type="ECO:0000256" key="8">
    <source>
        <dbReference type="ARBA" id="ARBA00023136"/>
    </source>
</evidence>
<dbReference type="EMBL" id="DRTT01000135">
    <property type="protein sequence ID" value="HHF98793.1"/>
    <property type="molecule type" value="Genomic_DNA"/>
</dbReference>
<dbReference type="Gene3D" id="1.10.3720.10">
    <property type="entry name" value="MetI-like"/>
    <property type="match status" value="1"/>
</dbReference>
<feature type="transmembrane region" description="Helical" evidence="9">
    <location>
        <begin position="20"/>
        <end position="47"/>
    </location>
</feature>
<accession>A0A7V5HZH8</accession>
<feature type="transmembrane region" description="Helical" evidence="9">
    <location>
        <begin position="59"/>
        <end position="79"/>
    </location>
</feature>
<dbReference type="PANTHER" id="PTHR30614">
    <property type="entry name" value="MEMBRANE COMPONENT OF AMINO ACID ABC TRANSPORTER"/>
    <property type="match status" value="1"/>
</dbReference>